<keyword evidence="2" id="KW-1185">Reference proteome</keyword>
<sequence length="152" mass="16582">MAELVSRREYPVEVDHGAFALEDWDDRQVPVPFPEGFDHGVFLAVRPGRLDFTSAGHTHLAALAVEVWDAEPPVPSGKWEESAMASIFCSSGRLQARSMTAGPMLEEIQLSDGPGNWSVRVVCAGREALAELAEEGAVEGVERYVAQFWPAT</sequence>
<evidence type="ECO:0000313" key="2">
    <source>
        <dbReference type="Proteomes" id="UP001501532"/>
    </source>
</evidence>
<organism evidence="1 2">
    <name type="scientific">Streptomyces glomeratus</name>
    <dbReference type="NCBI Taxonomy" id="284452"/>
    <lineage>
        <taxon>Bacteria</taxon>
        <taxon>Bacillati</taxon>
        <taxon>Actinomycetota</taxon>
        <taxon>Actinomycetes</taxon>
        <taxon>Kitasatosporales</taxon>
        <taxon>Streptomycetaceae</taxon>
        <taxon>Streptomyces</taxon>
    </lineage>
</organism>
<comment type="caution">
    <text evidence="1">The sequence shown here is derived from an EMBL/GenBank/DDBJ whole genome shotgun (WGS) entry which is preliminary data.</text>
</comment>
<protein>
    <submittedName>
        <fullName evidence="1">Uncharacterized protein</fullName>
    </submittedName>
</protein>
<dbReference type="EMBL" id="BAAAUF010000010">
    <property type="protein sequence ID" value="GAA3031778.1"/>
    <property type="molecule type" value="Genomic_DNA"/>
</dbReference>
<gene>
    <name evidence="1" type="ORF">GCM10010448_12210</name>
</gene>
<evidence type="ECO:0000313" key="1">
    <source>
        <dbReference type="EMBL" id="GAA3031778.1"/>
    </source>
</evidence>
<name>A0ABP6L5E5_9ACTN</name>
<accession>A0ABP6L5E5</accession>
<reference evidence="2" key="1">
    <citation type="journal article" date="2019" name="Int. J. Syst. Evol. Microbiol.">
        <title>The Global Catalogue of Microorganisms (GCM) 10K type strain sequencing project: providing services to taxonomists for standard genome sequencing and annotation.</title>
        <authorList>
            <consortium name="The Broad Institute Genomics Platform"/>
            <consortium name="The Broad Institute Genome Sequencing Center for Infectious Disease"/>
            <person name="Wu L."/>
            <person name="Ma J."/>
        </authorList>
    </citation>
    <scope>NUCLEOTIDE SEQUENCE [LARGE SCALE GENOMIC DNA]</scope>
    <source>
        <strain evidence="2">JCM 9091</strain>
    </source>
</reference>
<dbReference type="RefSeq" id="WP_234513228.1">
    <property type="nucleotide sequence ID" value="NZ_BAAAUF010000010.1"/>
</dbReference>
<dbReference type="Proteomes" id="UP001501532">
    <property type="component" value="Unassembled WGS sequence"/>
</dbReference>
<proteinExistence type="predicted"/>